<dbReference type="PANTHER" id="PTHR40106:SF1">
    <property type="entry name" value="INNER MEMBRANE PROTEIN RCLC"/>
    <property type="match status" value="1"/>
</dbReference>
<keyword evidence="1" id="KW-1133">Transmembrane helix</keyword>
<dbReference type="HOGENOM" id="CLU_102847_0_0_0"/>
<dbReference type="GO" id="GO:1901530">
    <property type="term" value="P:response to hypochlorite"/>
    <property type="evidence" value="ECO:0007669"/>
    <property type="project" value="TreeGrafter"/>
</dbReference>
<proteinExistence type="predicted"/>
<feature type="transmembrane region" description="Helical" evidence="1">
    <location>
        <begin position="119"/>
        <end position="137"/>
    </location>
</feature>
<evidence type="ECO:0000313" key="3">
    <source>
        <dbReference type="Proteomes" id="UP000004358"/>
    </source>
</evidence>
<dbReference type="AlphaFoldDB" id="A3ZSH0"/>
<comment type="caution">
    <text evidence="2">The sequence shown here is derived from an EMBL/GenBank/DDBJ whole genome shotgun (WGS) entry which is preliminary data.</text>
</comment>
<dbReference type="RefSeq" id="WP_002650863.1">
    <property type="nucleotide sequence ID" value="NZ_CH672376.1"/>
</dbReference>
<name>A3ZSH0_9BACT</name>
<accession>A3ZSH0</accession>
<evidence type="ECO:0000313" key="2">
    <source>
        <dbReference type="EMBL" id="EAQ80630.1"/>
    </source>
</evidence>
<reference evidence="2 3" key="1">
    <citation type="submission" date="2006-02" db="EMBL/GenBank/DDBJ databases">
        <authorList>
            <person name="Amann R."/>
            <person name="Ferriera S."/>
            <person name="Johnson J."/>
            <person name="Kravitz S."/>
            <person name="Halpern A."/>
            <person name="Remington K."/>
            <person name="Beeson K."/>
            <person name="Tran B."/>
            <person name="Rogers Y.-H."/>
            <person name="Friedman R."/>
            <person name="Venter J.C."/>
        </authorList>
    </citation>
    <scope>NUCLEOTIDE SEQUENCE [LARGE SCALE GENOMIC DNA]</scope>
    <source>
        <strain evidence="2 3">DSM 3645</strain>
    </source>
</reference>
<organism evidence="2 3">
    <name type="scientific">Blastopirellula marina DSM 3645</name>
    <dbReference type="NCBI Taxonomy" id="314230"/>
    <lineage>
        <taxon>Bacteria</taxon>
        <taxon>Pseudomonadati</taxon>
        <taxon>Planctomycetota</taxon>
        <taxon>Planctomycetia</taxon>
        <taxon>Pirellulales</taxon>
        <taxon>Pirellulaceae</taxon>
        <taxon>Blastopirellula</taxon>
    </lineage>
</organism>
<dbReference type="InterPro" id="IPR007339">
    <property type="entry name" value="RclC-like"/>
</dbReference>
<evidence type="ECO:0000256" key="1">
    <source>
        <dbReference type="SAM" id="Phobius"/>
    </source>
</evidence>
<dbReference type="OrthoDB" id="1118972at2"/>
<dbReference type="Proteomes" id="UP000004358">
    <property type="component" value="Unassembled WGS sequence"/>
</dbReference>
<gene>
    <name evidence="2" type="ORF">DSM3645_14830</name>
</gene>
<feature type="transmembrane region" description="Helical" evidence="1">
    <location>
        <begin position="92"/>
        <end position="113"/>
    </location>
</feature>
<protein>
    <submittedName>
        <fullName evidence="2">Putative transmembrane protein</fullName>
    </submittedName>
</protein>
<sequence>MNRVNQLFVKAAKLDRVGMNLTRIGLVIVLVWIGGLKAFRYEGEGIVPFVANSPLMSFFYQQPEGEYRQHRNREGEISPTNQQWHQQNGTYLFAYGLGTVIVSLGLLIATYPWLPRVSAIGSFLVFGMSLVTLSFLITTPECWVPALGSPEHGFPLLSGAGRLVVKDAIMAGAALVTMADAAKTYLKKQADSIPVKTSSLSRQHAVPQ</sequence>
<dbReference type="EMBL" id="AANZ01000008">
    <property type="protein sequence ID" value="EAQ80630.1"/>
    <property type="molecule type" value="Genomic_DNA"/>
</dbReference>
<keyword evidence="1 2" id="KW-0812">Transmembrane</keyword>
<dbReference type="PANTHER" id="PTHR40106">
    <property type="entry name" value="INNER MEMBRANE PROTEIN RCLC"/>
    <property type="match status" value="1"/>
</dbReference>
<keyword evidence="1" id="KW-0472">Membrane</keyword>
<dbReference type="STRING" id="314230.DSM3645_14830"/>
<dbReference type="GO" id="GO:0005886">
    <property type="term" value="C:plasma membrane"/>
    <property type="evidence" value="ECO:0007669"/>
    <property type="project" value="TreeGrafter"/>
</dbReference>
<dbReference type="eggNOG" id="COG3059">
    <property type="taxonomic scope" value="Bacteria"/>
</dbReference>
<dbReference type="Pfam" id="PF04224">
    <property type="entry name" value="DUF417"/>
    <property type="match status" value="1"/>
</dbReference>